<dbReference type="VEuPathDB" id="FungiDB:BTJ68_05722"/>
<dbReference type="PANTHER" id="PTHR13878:SF91">
    <property type="entry name" value="FAD BINDING DOMAIN PROTEIN (AFU_ORTHOLOGUE AFUA_6G12070)-RELATED"/>
    <property type="match status" value="1"/>
</dbReference>
<dbReference type="Proteomes" id="UP000281468">
    <property type="component" value="Unassembled WGS sequence"/>
</dbReference>
<comment type="caution">
    <text evidence="4">The sequence shown here is derived from an EMBL/GenBank/DDBJ whole genome shotgun (WGS) entry which is preliminary data.</text>
</comment>
<evidence type="ECO:0000256" key="2">
    <source>
        <dbReference type="ARBA" id="ARBA00023002"/>
    </source>
</evidence>
<dbReference type="PANTHER" id="PTHR13878">
    <property type="entry name" value="GULONOLACTONE OXIDASE"/>
    <property type="match status" value="1"/>
</dbReference>
<feature type="domain" description="FAD-binding PCMH-type" evidence="3">
    <location>
        <begin position="218"/>
        <end position="397"/>
    </location>
</feature>
<evidence type="ECO:0000256" key="1">
    <source>
        <dbReference type="ARBA" id="ARBA00005466"/>
    </source>
</evidence>
<dbReference type="Gene3D" id="3.30.465.10">
    <property type="match status" value="2"/>
</dbReference>
<name>A0A3M7CHI1_HORWE</name>
<dbReference type="InterPro" id="IPR050432">
    <property type="entry name" value="FAD-linked_Oxidoreductases_BP"/>
</dbReference>
<keyword evidence="2" id="KW-0560">Oxidoreductase</keyword>
<dbReference type="InterPro" id="IPR016169">
    <property type="entry name" value="FAD-bd_PCMH_sub2"/>
</dbReference>
<evidence type="ECO:0000313" key="4">
    <source>
        <dbReference type="EMBL" id="RMY51330.1"/>
    </source>
</evidence>
<dbReference type="SUPFAM" id="SSF56176">
    <property type="entry name" value="FAD-binding/transporter-associated domain-like"/>
    <property type="match status" value="1"/>
</dbReference>
<dbReference type="InterPro" id="IPR012951">
    <property type="entry name" value="BBE"/>
</dbReference>
<dbReference type="InterPro" id="IPR006094">
    <property type="entry name" value="Oxid_FAD_bind_N"/>
</dbReference>
<dbReference type="GO" id="GO:0071949">
    <property type="term" value="F:FAD binding"/>
    <property type="evidence" value="ECO:0007669"/>
    <property type="project" value="InterPro"/>
</dbReference>
<dbReference type="PROSITE" id="PS51387">
    <property type="entry name" value="FAD_PCMH"/>
    <property type="match status" value="1"/>
</dbReference>
<gene>
    <name evidence="5" type="ORF">D0862_14063</name>
    <name evidence="4" type="ORF">D0863_14612</name>
    <name evidence="6" type="ORF">D0864_09298</name>
</gene>
<feature type="non-terminal residue" evidence="4">
    <location>
        <position position="1"/>
    </location>
</feature>
<evidence type="ECO:0000313" key="6">
    <source>
        <dbReference type="EMBL" id="RMY78328.1"/>
    </source>
</evidence>
<dbReference type="EMBL" id="QWIP01000974">
    <property type="protein sequence ID" value="RMY51330.1"/>
    <property type="molecule type" value="Genomic_DNA"/>
</dbReference>
<proteinExistence type="inferred from homology"/>
<sequence length="701" mass="76516">GLQWGEKLEASLKGPLNPRSYYNRTSSFNHIRLAGIIFTMLMRSSLKLLPYACLAGSAVAESFGYEQDHLTPENITQALNERLPKQSRVRGAEALEFLSTFLISSTDVTKDHDLQPNYDLAGPNNCKVFPGDEKWPSKWLWNGLKLATLGGLIEPVPLSNVCYTNGTGEIDQDACDELTSSWNNARFISDDPIEVMSPSQVGLTCQPPSLFDTEGCTQGGYPSYTVKASRVDQIQLAVNFARNTGVRFVVKNTGHDFLGKSSGAGSLSVWMHGMKDMTFIPKYSGSSWSGAAIKAGAGVQGFELYDFAHQNDATTIGGLCVTVGILGGWFQGGGHSPLTPLLGMGADQVLSIDVVTSDGRFVTASENENSDLFWALRGGGAAAWGVVTSVTVKAYPPVQAATAGWSFSYPADVSESTFKQAMKSWLSYFPRFADMGLYSYLNVVPAADGGRTFLMNPLIAPNQSLDDAKSIIQPWMDDIKDLGIDLNVTWNHYDTWAGVANNALTNGSANNYGSITSNRLVPRDNFNGDLFDQTFDKLWEMVQAGNVVLPYNIAPTYDRGGRQDNAVNPAWREAVAYIIIGDTVDFTQSGAEITEARKNFTTGLVQDLRELTPGAGSYGNEGDLLEPNFQWSFFGSFYPRLLELKKRFDPFNVFYAPTTVGSEFFEIRSVDNYANENGPVCVKANPDLYTAEGPDWAAPTQ</sequence>
<evidence type="ECO:0000313" key="8">
    <source>
        <dbReference type="Proteomes" id="UP000269539"/>
    </source>
</evidence>
<dbReference type="OrthoDB" id="9983560at2759"/>
<protein>
    <recommendedName>
        <fullName evidence="3">FAD-binding PCMH-type domain-containing protein</fullName>
    </recommendedName>
</protein>
<dbReference type="Proteomes" id="UP000269539">
    <property type="component" value="Unassembled WGS sequence"/>
</dbReference>
<dbReference type="InterPro" id="IPR036318">
    <property type="entry name" value="FAD-bd_PCMH-like_sf"/>
</dbReference>
<accession>A0A3M7CHI1</accession>
<dbReference type="EMBL" id="QWIQ01000865">
    <property type="protein sequence ID" value="RMY74727.1"/>
    <property type="molecule type" value="Genomic_DNA"/>
</dbReference>
<dbReference type="GO" id="GO:0016491">
    <property type="term" value="F:oxidoreductase activity"/>
    <property type="evidence" value="ECO:0007669"/>
    <property type="project" value="UniProtKB-KW"/>
</dbReference>
<dbReference type="InterPro" id="IPR016166">
    <property type="entry name" value="FAD-bd_PCMH"/>
</dbReference>
<evidence type="ECO:0000313" key="9">
    <source>
        <dbReference type="Proteomes" id="UP000281468"/>
    </source>
</evidence>
<evidence type="ECO:0000259" key="3">
    <source>
        <dbReference type="PROSITE" id="PS51387"/>
    </source>
</evidence>
<evidence type="ECO:0000313" key="7">
    <source>
        <dbReference type="Proteomes" id="UP000269276"/>
    </source>
</evidence>
<evidence type="ECO:0000313" key="5">
    <source>
        <dbReference type="EMBL" id="RMY74727.1"/>
    </source>
</evidence>
<dbReference type="Pfam" id="PF08031">
    <property type="entry name" value="BBE"/>
    <property type="match status" value="1"/>
</dbReference>
<reference evidence="7 8" key="1">
    <citation type="journal article" date="2018" name="BMC Genomics">
        <title>Genomic evidence for intraspecific hybridization in a clonal and extremely halotolerant yeast.</title>
        <authorList>
            <person name="Gostincar C."/>
            <person name="Stajich J.E."/>
            <person name="Zupancic J."/>
            <person name="Zalar P."/>
            <person name="Gunde-Cimerman N."/>
        </authorList>
    </citation>
    <scope>NUCLEOTIDE SEQUENCE [LARGE SCALE GENOMIC DNA]</scope>
    <source>
        <strain evidence="6 8">EXF-10513</strain>
        <strain evidence="5 9">EXF-171</strain>
        <strain evidence="4 7">EXF-2682</strain>
    </source>
</reference>
<dbReference type="EMBL" id="QWIO01001145">
    <property type="protein sequence ID" value="RMY78328.1"/>
    <property type="molecule type" value="Genomic_DNA"/>
</dbReference>
<dbReference type="Pfam" id="PF01565">
    <property type="entry name" value="FAD_binding_4"/>
    <property type="match status" value="1"/>
</dbReference>
<dbReference type="AlphaFoldDB" id="A0A3M7CHI1"/>
<dbReference type="Proteomes" id="UP000269276">
    <property type="component" value="Unassembled WGS sequence"/>
</dbReference>
<organism evidence="4 7">
    <name type="scientific">Hortaea werneckii</name>
    <name type="common">Black yeast</name>
    <name type="synonym">Cladosporium werneckii</name>
    <dbReference type="NCBI Taxonomy" id="91943"/>
    <lineage>
        <taxon>Eukaryota</taxon>
        <taxon>Fungi</taxon>
        <taxon>Dikarya</taxon>
        <taxon>Ascomycota</taxon>
        <taxon>Pezizomycotina</taxon>
        <taxon>Dothideomycetes</taxon>
        <taxon>Dothideomycetidae</taxon>
        <taxon>Mycosphaerellales</taxon>
        <taxon>Teratosphaeriaceae</taxon>
        <taxon>Hortaea</taxon>
    </lineage>
</organism>
<comment type="similarity">
    <text evidence="1">Belongs to the oxygen-dependent FAD-linked oxidoreductase family.</text>
</comment>